<comment type="similarity">
    <text evidence="2">Belongs to the HPPK family.</text>
</comment>
<evidence type="ECO:0000313" key="15">
    <source>
        <dbReference type="Proteomes" id="UP001565200"/>
    </source>
</evidence>
<evidence type="ECO:0000256" key="6">
    <source>
        <dbReference type="ARBA" id="ARBA00022741"/>
    </source>
</evidence>
<feature type="domain" description="7,8-dihydro-6-hydroxymethylpterin-pyrophosphokinase" evidence="13">
    <location>
        <begin position="5"/>
        <end position="136"/>
    </location>
</feature>
<evidence type="ECO:0000256" key="10">
    <source>
        <dbReference type="ARBA" id="ARBA00029409"/>
    </source>
</evidence>
<comment type="function">
    <text evidence="10">Catalyzes the transfer of pyrophosphate from adenosine triphosphate (ATP) to 6-hydroxymethyl-7,8-dihydropterin, an enzymatic step in folate biosynthesis pathway.</text>
</comment>
<dbReference type="SUPFAM" id="SSF55083">
    <property type="entry name" value="6-hydroxymethyl-7,8-dihydropterin pyrophosphokinase, HPPK"/>
    <property type="match status" value="1"/>
</dbReference>
<dbReference type="RefSeq" id="WP_121700241.1">
    <property type="nucleotide sequence ID" value="NZ_JBCLPP010000043.1"/>
</dbReference>
<proteinExistence type="inferred from homology"/>
<reference evidence="14 15" key="1">
    <citation type="submission" date="2024-03" db="EMBL/GenBank/DDBJ databases">
        <title>Mouse gut bacterial collection (mGBC) of GemPharmatech.</title>
        <authorList>
            <person name="He Y."/>
            <person name="Dong L."/>
            <person name="Wu D."/>
            <person name="Gao X."/>
            <person name="Lin Z."/>
        </authorList>
    </citation>
    <scope>NUCLEOTIDE SEQUENCE [LARGE SCALE GENOMIC DNA]</scope>
    <source>
        <strain evidence="14 15">54-13</strain>
    </source>
</reference>
<evidence type="ECO:0000256" key="5">
    <source>
        <dbReference type="ARBA" id="ARBA00022679"/>
    </source>
</evidence>
<name>A0ABV4CY81_9BACT</name>
<accession>A0ABV4CY81</accession>
<evidence type="ECO:0000256" key="3">
    <source>
        <dbReference type="ARBA" id="ARBA00013253"/>
    </source>
</evidence>
<comment type="pathway">
    <text evidence="1">Cofactor biosynthesis; tetrahydrofolate biosynthesis; 2-amino-4-hydroxy-6-hydroxymethyl-7,8-dihydropteridine diphosphate from 7,8-dihydroneopterin triphosphate: step 4/4.</text>
</comment>
<keyword evidence="7" id="KW-0418">Kinase</keyword>
<dbReference type="Gene3D" id="3.30.70.560">
    <property type="entry name" value="7,8-Dihydro-6-hydroxymethylpterin-pyrophosphokinase HPPK"/>
    <property type="match status" value="1"/>
</dbReference>
<sequence>MSTAYINIGSNQGDREKLIKQAVALIEHWAGTEAAVSRTVESEPWGFTSTSRFINVGIALNVDCTPEQLLDALLEIEHGICPSSHRDSLGNYIDRYIDIDLIAVDSEIRDSDRLTLPHPAMHLRRFVLLPMAELAPHWVHPRLGKRPDEMLRELLDNRD</sequence>
<organism evidence="14 15">
    <name type="scientific">Heminiphilus faecis</name>
    <dbReference type="NCBI Taxonomy" id="2601703"/>
    <lineage>
        <taxon>Bacteria</taxon>
        <taxon>Pseudomonadati</taxon>
        <taxon>Bacteroidota</taxon>
        <taxon>Bacteroidia</taxon>
        <taxon>Bacteroidales</taxon>
        <taxon>Muribaculaceae</taxon>
        <taxon>Heminiphilus</taxon>
    </lineage>
</organism>
<dbReference type="PANTHER" id="PTHR43071:SF1">
    <property type="entry name" value="2-AMINO-4-HYDROXY-6-HYDROXYMETHYLDIHYDROPTERIDINE PYROPHOSPHOKINASE"/>
    <property type="match status" value="1"/>
</dbReference>
<dbReference type="EMBL" id="JBCLPP010000043">
    <property type="protein sequence ID" value="MEY8246359.1"/>
    <property type="molecule type" value="Genomic_DNA"/>
</dbReference>
<dbReference type="CDD" id="cd00483">
    <property type="entry name" value="HPPK"/>
    <property type="match status" value="1"/>
</dbReference>
<evidence type="ECO:0000256" key="9">
    <source>
        <dbReference type="ARBA" id="ARBA00022909"/>
    </source>
</evidence>
<evidence type="ECO:0000259" key="13">
    <source>
        <dbReference type="Pfam" id="PF01288"/>
    </source>
</evidence>
<keyword evidence="9" id="KW-0289">Folate biosynthesis</keyword>
<dbReference type="NCBIfam" id="TIGR01498">
    <property type="entry name" value="folK"/>
    <property type="match status" value="1"/>
</dbReference>
<evidence type="ECO:0000256" key="8">
    <source>
        <dbReference type="ARBA" id="ARBA00022840"/>
    </source>
</evidence>
<evidence type="ECO:0000313" key="14">
    <source>
        <dbReference type="EMBL" id="MEY8246359.1"/>
    </source>
</evidence>
<gene>
    <name evidence="14" type="primary">folK</name>
    <name evidence="14" type="ORF">AAK873_12145</name>
</gene>
<evidence type="ECO:0000256" key="12">
    <source>
        <dbReference type="ARBA" id="ARBA00033413"/>
    </source>
</evidence>
<evidence type="ECO:0000256" key="4">
    <source>
        <dbReference type="ARBA" id="ARBA00016218"/>
    </source>
</evidence>
<protein>
    <recommendedName>
        <fullName evidence="4">2-amino-4-hydroxy-6-hydroxymethyldihydropteridine pyrophosphokinase</fullName>
        <ecNumber evidence="3">2.7.6.3</ecNumber>
    </recommendedName>
    <alternativeName>
        <fullName evidence="11">6-hydroxymethyl-7,8-dihydropterin pyrophosphokinase</fullName>
    </alternativeName>
    <alternativeName>
        <fullName evidence="12">7,8-dihydro-6-hydroxymethylpterin-pyrophosphokinase</fullName>
    </alternativeName>
</protein>
<keyword evidence="15" id="KW-1185">Reference proteome</keyword>
<dbReference type="Pfam" id="PF01288">
    <property type="entry name" value="HPPK"/>
    <property type="match status" value="1"/>
</dbReference>
<keyword evidence="5 14" id="KW-0808">Transferase</keyword>
<evidence type="ECO:0000256" key="2">
    <source>
        <dbReference type="ARBA" id="ARBA00005810"/>
    </source>
</evidence>
<comment type="caution">
    <text evidence="14">The sequence shown here is derived from an EMBL/GenBank/DDBJ whole genome shotgun (WGS) entry which is preliminary data.</text>
</comment>
<evidence type="ECO:0000256" key="1">
    <source>
        <dbReference type="ARBA" id="ARBA00005051"/>
    </source>
</evidence>
<dbReference type="EC" id="2.7.6.3" evidence="3"/>
<keyword evidence="8" id="KW-0067">ATP-binding</keyword>
<dbReference type="Proteomes" id="UP001565200">
    <property type="component" value="Unassembled WGS sequence"/>
</dbReference>
<evidence type="ECO:0000256" key="7">
    <source>
        <dbReference type="ARBA" id="ARBA00022777"/>
    </source>
</evidence>
<dbReference type="InterPro" id="IPR035907">
    <property type="entry name" value="Hppk_sf"/>
</dbReference>
<dbReference type="GO" id="GO:0003848">
    <property type="term" value="F:2-amino-4-hydroxy-6-hydroxymethyldihydropteridine diphosphokinase activity"/>
    <property type="evidence" value="ECO:0007669"/>
    <property type="project" value="UniProtKB-EC"/>
</dbReference>
<evidence type="ECO:0000256" key="11">
    <source>
        <dbReference type="ARBA" id="ARBA00029766"/>
    </source>
</evidence>
<dbReference type="InterPro" id="IPR000550">
    <property type="entry name" value="Hppk"/>
</dbReference>
<dbReference type="PANTHER" id="PTHR43071">
    <property type="entry name" value="2-AMINO-4-HYDROXY-6-HYDROXYMETHYLDIHYDROPTERIDINE PYROPHOSPHOKINASE"/>
    <property type="match status" value="1"/>
</dbReference>
<keyword evidence="6" id="KW-0547">Nucleotide-binding</keyword>